<evidence type="ECO:0000259" key="7">
    <source>
        <dbReference type="PROSITE" id="PS50863"/>
    </source>
</evidence>
<accession>A0A2U1Q6U8</accession>
<dbReference type="PROSITE" id="PS50863">
    <property type="entry name" value="B3"/>
    <property type="match status" value="6"/>
</dbReference>
<comment type="caution">
    <text evidence="8">The sequence shown here is derived from an EMBL/GenBank/DDBJ whole genome shotgun (WGS) entry which is preliminary data.</text>
</comment>
<keyword evidence="4" id="KW-0238">DNA-binding</keyword>
<keyword evidence="5" id="KW-0804">Transcription</keyword>
<name>A0A2U1Q6U8_ARTAN</name>
<feature type="domain" description="TF-B3" evidence="7">
    <location>
        <begin position="402"/>
        <end position="475"/>
    </location>
</feature>
<dbReference type="Pfam" id="PF02362">
    <property type="entry name" value="B3"/>
    <property type="match status" value="6"/>
</dbReference>
<feature type="domain" description="TF-B3" evidence="7">
    <location>
        <begin position="641"/>
        <end position="735"/>
    </location>
</feature>
<feature type="domain" description="TF-B3" evidence="7">
    <location>
        <begin position="247"/>
        <end position="341"/>
    </location>
</feature>
<evidence type="ECO:0000256" key="4">
    <source>
        <dbReference type="ARBA" id="ARBA00023125"/>
    </source>
</evidence>
<keyword evidence="9" id="KW-1185">Reference proteome</keyword>
<keyword evidence="3" id="KW-0805">Transcription regulation</keyword>
<dbReference type="InterPro" id="IPR039218">
    <property type="entry name" value="REM_fam"/>
</dbReference>
<dbReference type="CDD" id="cd10017">
    <property type="entry name" value="B3_DNA"/>
    <property type="match status" value="6"/>
</dbReference>
<feature type="domain" description="TF-B3" evidence="7">
    <location>
        <begin position="147"/>
        <end position="243"/>
    </location>
</feature>
<dbReference type="OrthoDB" id="1109907at2759"/>
<proteinExistence type="predicted"/>
<evidence type="ECO:0000313" key="8">
    <source>
        <dbReference type="EMBL" id="PWA93740.1"/>
    </source>
</evidence>
<comment type="subcellular location">
    <subcellularLocation>
        <location evidence="1">Nucleus</location>
    </subcellularLocation>
</comment>
<sequence>MEHFLQSIPISYQKYLVSLRKNETAILKRGCRKWHVKIDKDWVFGEGWETFVRENGVQEFDFVVFKHEGNMVFDIMVFDTSSCEREYPIHKDMTMKTKKAWLEEKSFGKCKTDIDVLKKTPKVKDTYINKSTKSLKSEKTMTPDHSNYPFFIGTLKAPANKLFLPVSFTKSNGLRTGEMILRNGQTELSWIVDLKIYQGNYYFIGRGWPAFYIENGLKQGDSFKLEFVQTEIDSMAIFYRLSEENRCFKSIATASCINNSYVHVPLGFARSNGFFNMNNSEMVVMDEKQRLWQTKVCPARDRVRIRGFKDIFAANELKAGDEFLLELVDNGKKPLMNVKCNLFLPICLSICCLKHTTVIQIFISHISIIMPCHQHEKGSIGVRANWISKSQDSTLTFWHKSIPISYQKYLVSRRKNETAILKRGCRKWHVKIDKDWVFGEGWETFVRENGVQEFDFVVFKHEGNMVFDIMVFDTSSCEREYPIHKDMTMKTKKAWLEEKSFGKCKTDIDVLKKTPKVKDTYINKSTKSLKSEKTMTPDHSNYPFFIGTLKAPANNLFLPVSFTKSNGLRTGEMILRNGQTELSWIVDLKIYQGNYYFIGRGWPAFYIENGLKQGDSFKLEFVQTEIDSMAIFYRLSEENRCFKSIATASCINNSYVHVPLGFARSNGFFNMNNSEMVVMDEKQRLWQTKVCPARDRVRIRGFKDIFAANELKAGDEFLLELVDNGKKPLMNVKCNLFLPICLSICCLKHTTVIQIFISHISIIMPCHQHEKGSIGVRANWISKSQDSTLTFWHKVFKKHRLLILLDPLMSSTLLLSALLLSAEYP</sequence>
<keyword evidence="2" id="KW-0677">Repeat</keyword>
<evidence type="ECO:0000313" key="9">
    <source>
        <dbReference type="Proteomes" id="UP000245207"/>
    </source>
</evidence>
<protein>
    <submittedName>
        <fullName evidence="8">B3 DNA binding domain-containing protein</fullName>
    </submittedName>
</protein>
<dbReference type="InterPro" id="IPR003340">
    <property type="entry name" value="B3_DNA-bd"/>
</dbReference>
<dbReference type="PANTHER" id="PTHR31674:SF62">
    <property type="entry name" value="B3 DOMAIN-CONTAINING PROTEIN REM14-RELATED"/>
    <property type="match status" value="1"/>
</dbReference>
<dbReference type="SMART" id="SM01019">
    <property type="entry name" value="B3"/>
    <property type="match status" value="6"/>
</dbReference>
<dbReference type="STRING" id="35608.A0A2U1Q6U8"/>
<dbReference type="InterPro" id="IPR015300">
    <property type="entry name" value="DNA-bd_pseudobarrel_sf"/>
</dbReference>
<evidence type="ECO:0000256" key="2">
    <source>
        <dbReference type="ARBA" id="ARBA00022737"/>
    </source>
</evidence>
<dbReference type="EMBL" id="PKPP01000362">
    <property type="protein sequence ID" value="PWA93740.1"/>
    <property type="molecule type" value="Genomic_DNA"/>
</dbReference>
<feature type="domain" description="TF-B3" evidence="7">
    <location>
        <begin position="1"/>
        <end position="81"/>
    </location>
</feature>
<evidence type="ECO:0000256" key="1">
    <source>
        <dbReference type="ARBA" id="ARBA00004123"/>
    </source>
</evidence>
<evidence type="ECO:0000256" key="5">
    <source>
        <dbReference type="ARBA" id="ARBA00023163"/>
    </source>
</evidence>
<dbReference type="GO" id="GO:0003677">
    <property type="term" value="F:DNA binding"/>
    <property type="evidence" value="ECO:0007669"/>
    <property type="project" value="UniProtKB-KW"/>
</dbReference>
<organism evidence="8 9">
    <name type="scientific">Artemisia annua</name>
    <name type="common">Sweet wormwood</name>
    <dbReference type="NCBI Taxonomy" id="35608"/>
    <lineage>
        <taxon>Eukaryota</taxon>
        <taxon>Viridiplantae</taxon>
        <taxon>Streptophyta</taxon>
        <taxon>Embryophyta</taxon>
        <taxon>Tracheophyta</taxon>
        <taxon>Spermatophyta</taxon>
        <taxon>Magnoliopsida</taxon>
        <taxon>eudicotyledons</taxon>
        <taxon>Gunneridae</taxon>
        <taxon>Pentapetalae</taxon>
        <taxon>asterids</taxon>
        <taxon>campanulids</taxon>
        <taxon>Asterales</taxon>
        <taxon>Asteraceae</taxon>
        <taxon>Asteroideae</taxon>
        <taxon>Anthemideae</taxon>
        <taxon>Artemisiinae</taxon>
        <taxon>Artemisia</taxon>
    </lineage>
</organism>
<feature type="domain" description="TF-B3" evidence="7">
    <location>
        <begin position="541"/>
        <end position="637"/>
    </location>
</feature>
<dbReference type="Gene3D" id="2.40.330.10">
    <property type="entry name" value="DNA-binding pseudobarrel domain"/>
    <property type="match status" value="6"/>
</dbReference>
<dbReference type="GO" id="GO:0005634">
    <property type="term" value="C:nucleus"/>
    <property type="evidence" value="ECO:0007669"/>
    <property type="project" value="UniProtKB-SubCell"/>
</dbReference>
<evidence type="ECO:0000256" key="6">
    <source>
        <dbReference type="ARBA" id="ARBA00023242"/>
    </source>
</evidence>
<reference evidence="8 9" key="1">
    <citation type="journal article" date="2018" name="Mol. Plant">
        <title>The genome of Artemisia annua provides insight into the evolution of Asteraceae family and artemisinin biosynthesis.</title>
        <authorList>
            <person name="Shen Q."/>
            <person name="Zhang L."/>
            <person name="Liao Z."/>
            <person name="Wang S."/>
            <person name="Yan T."/>
            <person name="Shi P."/>
            <person name="Liu M."/>
            <person name="Fu X."/>
            <person name="Pan Q."/>
            <person name="Wang Y."/>
            <person name="Lv Z."/>
            <person name="Lu X."/>
            <person name="Zhang F."/>
            <person name="Jiang W."/>
            <person name="Ma Y."/>
            <person name="Chen M."/>
            <person name="Hao X."/>
            <person name="Li L."/>
            <person name="Tang Y."/>
            <person name="Lv G."/>
            <person name="Zhou Y."/>
            <person name="Sun X."/>
            <person name="Brodelius P.E."/>
            <person name="Rose J.K.C."/>
            <person name="Tang K."/>
        </authorList>
    </citation>
    <scope>NUCLEOTIDE SEQUENCE [LARGE SCALE GENOMIC DNA]</scope>
    <source>
        <strain evidence="9">cv. Huhao1</strain>
        <tissue evidence="8">Leaf</tissue>
    </source>
</reference>
<keyword evidence="6" id="KW-0539">Nucleus</keyword>
<dbReference type="PANTHER" id="PTHR31674">
    <property type="entry name" value="B3 DOMAIN-CONTAINING PROTEIN REM-LIKE 3-RELATED"/>
    <property type="match status" value="1"/>
</dbReference>
<dbReference type="AlphaFoldDB" id="A0A2U1Q6U8"/>
<dbReference type="Proteomes" id="UP000245207">
    <property type="component" value="Unassembled WGS sequence"/>
</dbReference>
<gene>
    <name evidence="8" type="ORF">CTI12_AA068130</name>
</gene>
<dbReference type="SUPFAM" id="SSF101936">
    <property type="entry name" value="DNA-binding pseudobarrel domain"/>
    <property type="match status" value="6"/>
</dbReference>
<evidence type="ECO:0000256" key="3">
    <source>
        <dbReference type="ARBA" id="ARBA00023015"/>
    </source>
</evidence>